<comment type="caution">
    <text evidence="2">The sequence shown here is derived from an EMBL/GenBank/DDBJ whole genome shotgun (WGS) entry which is preliminary data.</text>
</comment>
<evidence type="ECO:0000313" key="3">
    <source>
        <dbReference type="Proteomes" id="UP000321051"/>
    </source>
</evidence>
<dbReference type="RefSeq" id="WP_094907804.1">
    <property type="nucleotide sequence ID" value="NZ_BJUN01000001.1"/>
</dbReference>
<feature type="transmembrane region" description="Helical" evidence="1">
    <location>
        <begin position="855"/>
        <end position="876"/>
    </location>
</feature>
<feature type="transmembrane region" description="Helical" evidence="1">
    <location>
        <begin position="459"/>
        <end position="481"/>
    </location>
</feature>
<feature type="transmembrane region" description="Helical" evidence="1">
    <location>
        <begin position="427"/>
        <end position="447"/>
    </location>
</feature>
<keyword evidence="1" id="KW-0472">Membrane</keyword>
<dbReference type="GO" id="GO:0005886">
    <property type="term" value="C:plasma membrane"/>
    <property type="evidence" value="ECO:0007669"/>
    <property type="project" value="TreeGrafter"/>
</dbReference>
<dbReference type="Gene3D" id="3.30.2090.10">
    <property type="entry name" value="Multidrug efflux transporter AcrB TolC docking domain, DN and DC subdomains"/>
    <property type="match status" value="2"/>
</dbReference>
<dbReference type="Gene3D" id="1.20.1640.10">
    <property type="entry name" value="Multidrug efflux transporter AcrB transmembrane domain"/>
    <property type="match status" value="2"/>
</dbReference>
<proteinExistence type="predicted"/>
<dbReference type="Pfam" id="PF00873">
    <property type="entry name" value="ACR_tran"/>
    <property type="match status" value="1"/>
</dbReference>
<dbReference type="EMBL" id="BJUN01000001">
    <property type="protein sequence ID" value="GEK57187.1"/>
    <property type="molecule type" value="Genomic_DNA"/>
</dbReference>
<dbReference type="OrthoDB" id="9757876at2"/>
<feature type="transmembrane region" description="Helical" evidence="1">
    <location>
        <begin position="911"/>
        <end position="935"/>
    </location>
</feature>
<dbReference type="AlphaFoldDB" id="A0A510Y3N1"/>
<reference evidence="2 3" key="1">
    <citation type="submission" date="2019-07" db="EMBL/GenBank/DDBJ databases">
        <title>Whole genome shotgun sequence of Marinococcus halophilus NBRC 102359.</title>
        <authorList>
            <person name="Hosoyama A."/>
            <person name="Uohara A."/>
            <person name="Ohji S."/>
            <person name="Ichikawa N."/>
        </authorList>
    </citation>
    <scope>NUCLEOTIDE SEQUENCE [LARGE SCALE GENOMIC DNA]</scope>
    <source>
        <strain evidence="2 3">NBRC 102359</strain>
    </source>
</reference>
<accession>A0A510Y3N1</accession>
<evidence type="ECO:0000313" key="2">
    <source>
        <dbReference type="EMBL" id="GEK57187.1"/>
    </source>
</evidence>
<feature type="transmembrane region" description="Helical" evidence="1">
    <location>
        <begin position="355"/>
        <end position="373"/>
    </location>
</feature>
<feature type="transmembrane region" description="Helical" evidence="1">
    <location>
        <begin position="327"/>
        <end position="348"/>
    </location>
</feature>
<feature type="transmembrane region" description="Helical" evidence="1">
    <location>
        <begin position="956"/>
        <end position="976"/>
    </location>
</feature>
<dbReference type="SUPFAM" id="SSF82866">
    <property type="entry name" value="Multidrug efflux transporter AcrB transmembrane domain"/>
    <property type="match status" value="2"/>
</dbReference>
<dbReference type="Gene3D" id="3.30.70.1430">
    <property type="entry name" value="Multidrug efflux transporter AcrB pore domain"/>
    <property type="match status" value="2"/>
</dbReference>
<feature type="transmembrane region" description="Helical" evidence="1">
    <location>
        <begin position="883"/>
        <end position="905"/>
    </location>
</feature>
<dbReference type="SUPFAM" id="SSF82693">
    <property type="entry name" value="Multidrug efflux transporter AcrB pore domain, PN1, PN2, PC1 and PC2 subdomains"/>
    <property type="match status" value="1"/>
</dbReference>
<keyword evidence="1" id="KW-0812">Transmembrane</keyword>
<gene>
    <name evidence="2" type="ORF">MHA01_00920</name>
</gene>
<sequence length="1028" mass="111470">MKKIIAKPKLILLFMAMLVIVGTLSFFQLPQKEIPSTNPPVGQVTTVYPGASAEEVETTVTNQLEEEIDNESATASISSISSPGLSSITVELDESTENPEQVWNSLEQRLSQVSTTFPDDAEEPSINSELSQQGLAIYQLTVEEESVPEAVQLIENWEQRFTGIADIDSLEITGDVERELQVRLDSEALEEEGLQSGQIIGAFSSASEIVPPGEWQRGGELYQVELEALENVEDWESIEVSQGQQGGGESVLLGDVATVENTYEPIDEQVEYNQQSALSVTFFLADNASVPQAQSSLDDVIGDFEQQLPAGMELTQLYTQGDVVEDLFSSLAISFVVAFVSVLIVCSIGLRLRTALSVAISIPAALAIGMIPLPFTDVGLNQISLIAFIISLGILVDDAIVVNDNIDRRLRRGDSPIEAASNGVREVLVSVIVSTLAVVFTFFPLLFLPGAAGSFIRPLPVVLITVLISSTLLAIFFIPIYRGIVEKRRTKTLKRPSPGFLGSFLDRSARWYSKRVLTRVVKRPIIVSLAGLILGTSAFALVPYTPLEFFPDTEREEVFIEASVPENTPLEETETQAEEVSAWLQTRKGVTSVSSYAGTEIPTVFSGGAGGGAAGPNDMNFLVYVNPEEIPAREGSETWPQEIRNTFDNVEAQGSIVESGPPVGAPIAIELSGKETEELFSAAAEVEALFDATDGVDLAVSNANQNVNQWRFEQDREAMEGTGVTNEAVSTELRLLGEGVPFGQWNTDNEVVPVQVMYDNGEQVINSDLNQIIMARDDNGEDVTLNDLGEGTEETTISAVPHENTERTITVRAYPGDVSEDEILAVAEDSLDSIENEYGGVSVQIGGETSERNDVFIDIGQIFIVVVFLLLILFALQFYSLRIPFIVLSAVYVAIAGVILGLFLTQTGLGFMSMMGAVSLAGIVVRNAVVMIEFMEQRLRAGADVRTAVTAAGEERFRPILLTSLTSIAGLLPIALGDNPLFQPLGTAIVTGLVFSTIMTLLLVPALYTWKTESDQKRHTRKLKKKGE</sequence>
<dbReference type="PANTHER" id="PTHR32063">
    <property type="match status" value="1"/>
</dbReference>
<dbReference type="GO" id="GO:0042910">
    <property type="term" value="F:xenobiotic transmembrane transporter activity"/>
    <property type="evidence" value="ECO:0007669"/>
    <property type="project" value="TreeGrafter"/>
</dbReference>
<dbReference type="STRING" id="1371.GCA_900166605_02234"/>
<dbReference type="InterPro" id="IPR001036">
    <property type="entry name" value="Acrflvin-R"/>
</dbReference>
<organism evidence="2 3">
    <name type="scientific">Marinococcus halophilus</name>
    <dbReference type="NCBI Taxonomy" id="1371"/>
    <lineage>
        <taxon>Bacteria</taxon>
        <taxon>Bacillati</taxon>
        <taxon>Bacillota</taxon>
        <taxon>Bacilli</taxon>
        <taxon>Bacillales</taxon>
        <taxon>Bacillaceae</taxon>
        <taxon>Marinococcus</taxon>
    </lineage>
</organism>
<keyword evidence="3" id="KW-1185">Reference proteome</keyword>
<dbReference type="SUPFAM" id="SSF82714">
    <property type="entry name" value="Multidrug efflux transporter AcrB TolC docking domain, DN and DC subdomains"/>
    <property type="match status" value="2"/>
</dbReference>
<dbReference type="PANTHER" id="PTHR32063:SF0">
    <property type="entry name" value="SWARMING MOTILITY PROTEIN SWRC"/>
    <property type="match status" value="1"/>
</dbReference>
<protein>
    <submittedName>
        <fullName evidence="2">Multidrug transporter AcrB</fullName>
    </submittedName>
</protein>
<feature type="transmembrane region" description="Helical" evidence="1">
    <location>
        <begin position="988"/>
        <end position="1010"/>
    </location>
</feature>
<name>A0A510Y3N1_MARHA</name>
<dbReference type="PRINTS" id="PR00702">
    <property type="entry name" value="ACRIFLAVINRP"/>
</dbReference>
<keyword evidence="1" id="KW-1133">Transmembrane helix</keyword>
<dbReference type="Proteomes" id="UP000321051">
    <property type="component" value="Unassembled WGS sequence"/>
</dbReference>
<dbReference type="Gene3D" id="3.30.70.1320">
    <property type="entry name" value="Multidrug efflux transporter AcrB pore domain like"/>
    <property type="match status" value="1"/>
</dbReference>
<dbReference type="InterPro" id="IPR027463">
    <property type="entry name" value="AcrB_DN_DC_subdom"/>
</dbReference>
<feature type="transmembrane region" description="Helical" evidence="1">
    <location>
        <begin position="524"/>
        <end position="544"/>
    </location>
</feature>
<evidence type="ECO:0000256" key="1">
    <source>
        <dbReference type="SAM" id="Phobius"/>
    </source>
</evidence>
<feature type="transmembrane region" description="Helical" evidence="1">
    <location>
        <begin position="385"/>
        <end position="406"/>
    </location>
</feature>
<dbReference type="Gene3D" id="3.30.70.1440">
    <property type="entry name" value="Multidrug efflux transporter AcrB pore domain"/>
    <property type="match status" value="1"/>
</dbReference>